<dbReference type="GO" id="GO:0048038">
    <property type="term" value="F:quinone binding"/>
    <property type="evidence" value="ECO:0007669"/>
    <property type="project" value="TreeGrafter"/>
</dbReference>
<organism evidence="3 4">
    <name type="scientific">Bifidobacterium primatium</name>
    <dbReference type="NCBI Taxonomy" id="2045438"/>
    <lineage>
        <taxon>Bacteria</taxon>
        <taxon>Bacillati</taxon>
        <taxon>Actinomycetota</taxon>
        <taxon>Actinomycetes</taxon>
        <taxon>Bifidobacteriales</taxon>
        <taxon>Bifidobacteriaceae</taxon>
        <taxon>Bifidobacterium</taxon>
    </lineage>
</organism>
<dbReference type="NCBIfam" id="NF006384">
    <property type="entry name" value="PRK08628.1"/>
    <property type="match status" value="1"/>
</dbReference>
<dbReference type="PROSITE" id="PS00061">
    <property type="entry name" value="ADH_SHORT"/>
    <property type="match status" value="1"/>
</dbReference>
<gene>
    <name evidence="3" type="ORF">CS006_09930</name>
</gene>
<evidence type="ECO:0000256" key="1">
    <source>
        <dbReference type="ARBA" id="ARBA00006484"/>
    </source>
</evidence>
<dbReference type="GO" id="GO:0006633">
    <property type="term" value="P:fatty acid biosynthetic process"/>
    <property type="evidence" value="ECO:0007669"/>
    <property type="project" value="TreeGrafter"/>
</dbReference>
<evidence type="ECO:0000313" key="3">
    <source>
        <dbReference type="EMBL" id="PJM72443.1"/>
    </source>
</evidence>
<dbReference type="GO" id="GO:0016616">
    <property type="term" value="F:oxidoreductase activity, acting on the CH-OH group of donors, NAD or NADP as acceptor"/>
    <property type="evidence" value="ECO:0007669"/>
    <property type="project" value="TreeGrafter"/>
</dbReference>
<dbReference type="InterPro" id="IPR020904">
    <property type="entry name" value="Sc_DH/Rdtase_CS"/>
</dbReference>
<keyword evidence="4" id="KW-1185">Reference proteome</keyword>
<dbReference type="PANTHER" id="PTHR42760:SF133">
    <property type="entry name" value="3-OXOACYL-[ACYL-CARRIER-PROTEIN] REDUCTASE"/>
    <property type="match status" value="1"/>
</dbReference>
<proteinExistence type="inferred from homology"/>
<evidence type="ECO:0000256" key="2">
    <source>
        <dbReference type="ARBA" id="ARBA00023002"/>
    </source>
</evidence>
<reference evidence="3 4" key="1">
    <citation type="submission" date="2017-10" db="EMBL/GenBank/DDBJ databases">
        <title>Draft genome sequences of strains TRE 1, TRE 9, TRE H and TRI 7, isolated from tamarins, belonging to four potential novel Bifidobacterium species.</title>
        <authorList>
            <person name="Mattarelli P."/>
            <person name="Modesto M."/>
            <person name="Puglisi E."/>
            <person name="Morelli L."/>
            <person name="Spezio C."/>
            <person name="Bonetti A."/>
            <person name="Sandri C."/>
        </authorList>
    </citation>
    <scope>NUCLEOTIDE SEQUENCE [LARGE SCALE GENOMIC DNA]</scope>
    <source>
        <strain evidence="4">TRE1</strain>
    </source>
</reference>
<dbReference type="Proteomes" id="UP000229095">
    <property type="component" value="Unassembled WGS sequence"/>
</dbReference>
<dbReference type="AlphaFoldDB" id="A0A2M9H6K0"/>
<comment type="similarity">
    <text evidence="1">Belongs to the short-chain dehydrogenases/reductases (SDR) family.</text>
</comment>
<sequence length="263" mass="28854">MDLHLQGKVIIVTGGFKGIGKGIVMELVHEGAIPVILNRDDDKTEEFKAEIEQYTKDYSVYLLDLNDTDKIAPIVEDVYAKYGHIDGIVNNAGRNDNKDLESTSWREFEESIHGNLTHYYELVHAAVGYLKESKGSVVNISSKTALTGQGKTSAYAAAKGAILGLTREWAAALAPDEVRVNAIVVAECWTPLYANWIKTFGDEDAQKARLSVITDKIPLGHRMTTTEEIGAAAAFLLSDRSSHTTGQWIFPDGGYVHLDRALS</sequence>
<accession>A0A2M9H6K0</accession>
<evidence type="ECO:0000313" key="4">
    <source>
        <dbReference type="Proteomes" id="UP000229095"/>
    </source>
</evidence>
<dbReference type="EMBL" id="PEBI01000005">
    <property type="protein sequence ID" value="PJM72443.1"/>
    <property type="molecule type" value="Genomic_DNA"/>
</dbReference>
<dbReference type="PRINTS" id="PR00080">
    <property type="entry name" value="SDRFAMILY"/>
</dbReference>
<dbReference type="RefSeq" id="WP_100511672.1">
    <property type="nucleotide sequence ID" value="NZ_PEBI01000005.1"/>
</dbReference>
<comment type="caution">
    <text evidence="3">The sequence shown here is derived from an EMBL/GenBank/DDBJ whole genome shotgun (WGS) entry which is preliminary data.</text>
</comment>
<dbReference type="OrthoDB" id="9789398at2"/>
<dbReference type="InterPro" id="IPR002347">
    <property type="entry name" value="SDR_fam"/>
</dbReference>
<dbReference type="PRINTS" id="PR00081">
    <property type="entry name" value="GDHRDH"/>
</dbReference>
<dbReference type="InterPro" id="IPR036291">
    <property type="entry name" value="NAD(P)-bd_dom_sf"/>
</dbReference>
<keyword evidence="2" id="KW-0560">Oxidoreductase</keyword>
<dbReference type="Pfam" id="PF13561">
    <property type="entry name" value="adh_short_C2"/>
    <property type="match status" value="1"/>
</dbReference>
<dbReference type="CDD" id="cd05233">
    <property type="entry name" value="SDR_c"/>
    <property type="match status" value="1"/>
</dbReference>
<name>A0A2M9H6K0_9BIFI</name>
<dbReference type="Gene3D" id="3.40.50.720">
    <property type="entry name" value="NAD(P)-binding Rossmann-like Domain"/>
    <property type="match status" value="1"/>
</dbReference>
<dbReference type="PANTHER" id="PTHR42760">
    <property type="entry name" value="SHORT-CHAIN DEHYDROGENASES/REDUCTASES FAMILY MEMBER"/>
    <property type="match status" value="1"/>
</dbReference>
<dbReference type="SUPFAM" id="SSF51735">
    <property type="entry name" value="NAD(P)-binding Rossmann-fold domains"/>
    <property type="match status" value="1"/>
</dbReference>
<protein>
    <submittedName>
        <fullName evidence="3">Short-chain dehydrogenase</fullName>
    </submittedName>
</protein>
<dbReference type="FunFam" id="3.40.50.720:FF:000084">
    <property type="entry name" value="Short-chain dehydrogenase reductase"/>
    <property type="match status" value="1"/>
</dbReference>